<accession>A0A6G0WDZ9</accession>
<evidence type="ECO:0000256" key="1">
    <source>
        <dbReference type="SAM" id="Coils"/>
    </source>
</evidence>
<evidence type="ECO:0000256" key="2">
    <source>
        <dbReference type="SAM" id="MobiDB-lite"/>
    </source>
</evidence>
<keyword evidence="1" id="KW-0175">Coiled coil</keyword>
<feature type="compositionally biased region" description="Basic and acidic residues" evidence="2">
    <location>
        <begin position="150"/>
        <end position="162"/>
    </location>
</feature>
<feature type="coiled-coil region" evidence="1">
    <location>
        <begin position="29"/>
        <end position="77"/>
    </location>
</feature>
<evidence type="ECO:0000313" key="4">
    <source>
        <dbReference type="Proteomes" id="UP000481153"/>
    </source>
</evidence>
<organism evidence="3 4">
    <name type="scientific">Aphanomyces euteiches</name>
    <dbReference type="NCBI Taxonomy" id="100861"/>
    <lineage>
        <taxon>Eukaryota</taxon>
        <taxon>Sar</taxon>
        <taxon>Stramenopiles</taxon>
        <taxon>Oomycota</taxon>
        <taxon>Saprolegniomycetes</taxon>
        <taxon>Saprolegniales</taxon>
        <taxon>Verrucalvaceae</taxon>
        <taxon>Aphanomyces</taxon>
    </lineage>
</organism>
<feature type="compositionally biased region" description="Low complexity" evidence="2">
    <location>
        <begin position="129"/>
        <end position="144"/>
    </location>
</feature>
<proteinExistence type="predicted"/>
<name>A0A6G0WDZ9_9STRA</name>
<dbReference type="VEuPathDB" id="FungiDB:AeMF1_010512"/>
<feature type="compositionally biased region" description="Acidic residues" evidence="2">
    <location>
        <begin position="117"/>
        <end position="128"/>
    </location>
</feature>
<keyword evidence="4" id="KW-1185">Reference proteome</keyword>
<gene>
    <name evidence="3" type="ORF">Ae201684_016683</name>
</gene>
<reference evidence="3 4" key="1">
    <citation type="submission" date="2019-07" db="EMBL/GenBank/DDBJ databases">
        <title>Genomics analysis of Aphanomyces spp. identifies a new class of oomycete effector associated with host adaptation.</title>
        <authorList>
            <person name="Gaulin E."/>
        </authorList>
    </citation>
    <scope>NUCLEOTIDE SEQUENCE [LARGE SCALE GENOMIC DNA]</scope>
    <source>
        <strain evidence="3 4">ATCC 201684</strain>
    </source>
</reference>
<sequence length="617" mass="68386">MPRKSAAFVAMEDELSRLRDYKTLTKLRMKQAAEKLASYRIQLEECQSTIASLKQTIDSQQKTIQEQAQQIESLQKTREIPVAIAPEEQTEETKTLLREEPTKETILEEPQLSLDSSSDDDDGDDSDSGSESSSSTSSSMSESFLDLDDEPKKTNEDAHVAPKTELNTEVSIEDAEVLPSKYETPQPIPVEQVTASKPLQLPADPVPTVQPTSPACLKRPLAELDNAETKDASPVKKLKTNQPIELVQLQQTIQKPLAKHQRADTIIQAYFRAVRAIDEPSLQETCLVKTLNALVKHHKLPLAEIAPAFIKVGSTTAMDTAVYVEFLWQLASSSPSDLVAVLQHIASFLAKKGARSPKVQTTWCRVHTHLCRRANLVACSRTFLMDRLVEFNCSIWDAVAIGQTWPNVLSLLGDTTALLPTTIRFVLGSLYESESAKDDNLVYFDQLITLCQLQPLMSDATYVAHFHAKMNDEPFETCESLRLLLRTKGWAWCSAHLPTVIDNNTESNPSSLRLRVMGVTAAMYVNHGYNDATLVNHAKEMVTALIHALEAEASDTTIKIAAAAALLEVAENVPTKALQKDYVAHILTWFQTQPLATQLCYPNGFLQRLHSVTALLA</sequence>
<dbReference type="Proteomes" id="UP000481153">
    <property type="component" value="Unassembled WGS sequence"/>
</dbReference>
<feature type="region of interest" description="Disordered" evidence="2">
    <location>
        <begin position="78"/>
        <end position="172"/>
    </location>
</feature>
<dbReference type="AlphaFoldDB" id="A0A6G0WDZ9"/>
<comment type="caution">
    <text evidence="3">The sequence shown here is derived from an EMBL/GenBank/DDBJ whole genome shotgun (WGS) entry which is preliminary data.</text>
</comment>
<evidence type="ECO:0000313" key="3">
    <source>
        <dbReference type="EMBL" id="KAF0724617.1"/>
    </source>
</evidence>
<feature type="compositionally biased region" description="Basic and acidic residues" evidence="2">
    <location>
        <begin position="91"/>
        <end position="106"/>
    </location>
</feature>
<protein>
    <submittedName>
        <fullName evidence="3">Uncharacterized protein</fullName>
    </submittedName>
</protein>
<dbReference type="EMBL" id="VJMJ01000266">
    <property type="protein sequence ID" value="KAF0724617.1"/>
    <property type="molecule type" value="Genomic_DNA"/>
</dbReference>